<dbReference type="KEGG" id="cyp:PCC8801_3929"/>
<gene>
    <name evidence="1" type="ordered locus">PCC8801_3929</name>
</gene>
<keyword evidence="2" id="KW-1185">Reference proteome</keyword>
<dbReference type="AlphaFoldDB" id="B7K547"/>
<dbReference type="Proteomes" id="UP000008204">
    <property type="component" value="Chromosome"/>
</dbReference>
<organism evidence="1 2">
    <name type="scientific">Rippkaea orientalis (strain PCC 8801 / RF-1)</name>
    <name type="common">Cyanothece sp. (strain PCC 8801)</name>
    <dbReference type="NCBI Taxonomy" id="41431"/>
    <lineage>
        <taxon>Bacteria</taxon>
        <taxon>Bacillati</taxon>
        <taxon>Cyanobacteriota</taxon>
        <taxon>Cyanophyceae</taxon>
        <taxon>Oscillatoriophycideae</taxon>
        <taxon>Chroococcales</taxon>
        <taxon>Aphanothecaceae</taxon>
        <taxon>Rippkaea</taxon>
        <taxon>Rippkaea orientalis</taxon>
    </lineage>
</organism>
<dbReference type="HOGENOM" id="CLU_096499_0_0_3"/>
<reference evidence="2" key="1">
    <citation type="journal article" date="2011" name="MBio">
        <title>Novel metabolic attributes of the genus Cyanothece, comprising a group of unicellular nitrogen-fixing Cyanobacteria.</title>
        <authorList>
            <person name="Bandyopadhyay A."/>
            <person name="Elvitigala T."/>
            <person name="Welsh E."/>
            <person name="Stockel J."/>
            <person name="Liberton M."/>
            <person name="Min H."/>
            <person name="Sherman L.A."/>
            <person name="Pakrasi H.B."/>
        </authorList>
    </citation>
    <scope>NUCLEOTIDE SEQUENCE [LARGE SCALE GENOMIC DNA]</scope>
    <source>
        <strain evidence="2">PCC 8801</strain>
    </source>
</reference>
<protein>
    <recommendedName>
        <fullName evidence="3">DUF1997 domain-containing protein</fullName>
    </recommendedName>
</protein>
<dbReference type="Pfam" id="PF09366">
    <property type="entry name" value="DUF1997"/>
    <property type="match status" value="1"/>
</dbReference>
<proteinExistence type="predicted"/>
<dbReference type="EMBL" id="CP001287">
    <property type="protein sequence ID" value="ACK67873.1"/>
    <property type="molecule type" value="Genomic_DNA"/>
</dbReference>
<dbReference type="InterPro" id="IPR018971">
    <property type="entry name" value="DUF1997"/>
</dbReference>
<name>B7K547_RIPO1</name>
<evidence type="ECO:0000313" key="2">
    <source>
        <dbReference type="Proteomes" id="UP000008204"/>
    </source>
</evidence>
<dbReference type="STRING" id="41431.PCC8801_3929"/>
<evidence type="ECO:0008006" key="3">
    <source>
        <dbReference type="Google" id="ProtNLM"/>
    </source>
</evidence>
<evidence type="ECO:0000313" key="1">
    <source>
        <dbReference type="EMBL" id="ACK67873.1"/>
    </source>
</evidence>
<accession>B7K547</accession>
<dbReference type="OrthoDB" id="456116at2"/>
<dbReference type="RefSeq" id="WP_012597127.1">
    <property type="nucleotide sequence ID" value="NC_011726.1"/>
</dbReference>
<dbReference type="eggNOG" id="COG2801">
    <property type="taxonomic scope" value="Bacteria"/>
</dbReference>
<sequence length="236" mass="27016">MECQWIQNTATDLPSLSESLTDNPVHFRTEFVGYMEMYSNVQTVAEYLNAHQGWFRRCAAPMKTETIGNNGYILTVGRFGSCGYEVEPKIAVILHPPQGRVYWMNTIPIPGETNLGYEVDYQACMELTEIPVELAGKGLEKVYKKHGLSTLPEVITKVEWQLKMDVAVQFPKFIYKLPLGIIEKTGDRVLSEIIRQVSPRLTYKVQEDFHERWNLPLPPKNSRHLQRVLTSEVQAA</sequence>